<evidence type="ECO:0000313" key="2">
    <source>
        <dbReference type="Proteomes" id="UP001359485"/>
    </source>
</evidence>
<comment type="caution">
    <text evidence="1">The sequence shown here is derived from an EMBL/GenBank/DDBJ whole genome shotgun (WGS) entry which is preliminary data.</text>
</comment>
<accession>A0ABR1B582</accession>
<protein>
    <submittedName>
        <fullName evidence="1">Uncharacterized protein</fullName>
    </submittedName>
</protein>
<gene>
    <name evidence="1" type="ORF">RUM44_000194</name>
</gene>
<reference evidence="1 2" key="1">
    <citation type="submission" date="2023-09" db="EMBL/GenBank/DDBJ databases">
        <title>Genomes of two closely related lineages of the louse Polyplax serrata with different host specificities.</title>
        <authorList>
            <person name="Martinu J."/>
            <person name="Tarabai H."/>
            <person name="Stefka J."/>
            <person name="Hypsa V."/>
        </authorList>
    </citation>
    <scope>NUCLEOTIDE SEQUENCE [LARGE SCALE GENOMIC DNA]</scope>
    <source>
        <strain evidence="1">98ZLc_SE</strain>
    </source>
</reference>
<evidence type="ECO:0000313" key="1">
    <source>
        <dbReference type="EMBL" id="KAK6634947.1"/>
    </source>
</evidence>
<name>A0ABR1B582_POLSC</name>
<dbReference type="EMBL" id="JAWJWF010000003">
    <property type="protein sequence ID" value="KAK6634947.1"/>
    <property type="molecule type" value="Genomic_DNA"/>
</dbReference>
<keyword evidence="2" id="KW-1185">Reference proteome</keyword>
<organism evidence="1 2">
    <name type="scientific">Polyplax serrata</name>
    <name type="common">Common mouse louse</name>
    <dbReference type="NCBI Taxonomy" id="468196"/>
    <lineage>
        <taxon>Eukaryota</taxon>
        <taxon>Metazoa</taxon>
        <taxon>Ecdysozoa</taxon>
        <taxon>Arthropoda</taxon>
        <taxon>Hexapoda</taxon>
        <taxon>Insecta</taxon>
        <taxon>Pterygota</taxon>
        <taxon>Neoptera</taxon>
        <taxon>Paraneoptera</taxon>
        <taxon>Psocodea</taxon>
        <taxon>Troctomorpha</taxon>
        <taxon>Phthiraptera</taxon>
        <taxon>Anoplura</taxon>
        <taxon>Polyplacidae</taxon>
        <taxon>Polyplax</taxon>
    </lineage>
</organism>
<sequence length="99" mass="11176">MASAECLRVVTFERGPRCPAKFVQALRISRPEIEIGPVYKFLFHKVENCGGRALPPDTHPVLCSISWRKEDGHQARSLGGYLKFPRARKLLIKTNFIGP</sequence>
<dbReference type="Proteomes" id="UP001359485">
    <property type="component" value="Unassembled WGS sequence"/>
</dbReference>
<proteinExistence type="predicted"/>